<keyword evidence="7 13" id="KW-0418">Kinase</keyword>
<dbReference type="PANTHER" id="PTHR45453">
    <property type="entry name" value="PHOSPHATE REGULON SENSOR PROTEIN PHOR"/>
    <property type="match status" value="1"/>
</dbReference>
<evidence type="ECO:0000313" key="13">
    <source>
        <dbReference type="EMBL" id="SUU93065.1"/>
    </source>
</evidence>
<dbReference type="SMART" id="SM00387">
    <property type="entry name" value="HATPase_c"/>
    <property type="match status" value="1"/>
</dbReference>
<dbReference type="EC" id="2.7.13.3" evidence="3"/>
<evidence type="ECO:0000256" key="4">
    <source>
        <dbReference type="ARBA" id="ARBA00022475"/>
    </source>
</evidence>
<evidence type="ECO:0000313" key="14">
    <source>
        <dbReference type="Proteomes" id="UP000255124"/>
    </source>
</evidence>
<dbReference type="InterPro" id="IPR005467">
    <property type="entry name" value="His_kinase_dom"/>
</dbReference>
<dbReference type="EMBL" id="UFTA01000002">
    <property type="protein sequence ID" value="SUU93065.1"/>
    <property type="molecule type" value="Genomic_DNA"/>
</dbReference>
<evidence type="ECO:0000256" key="10">
    <source>
        <dbReference type="ARBA" id="ARBA00023136"/>
    </source>
</evidence>
<comment type="subcellular location">
    <subcellularLocation>
        <location evidence="2">Cell membrane</location>
        <topology evidence="2">Multi-pass membrane protein</topology>
    </subcellularLocation>
</comment>
<evidence type="ECO:0000256" key="8">
    <source>
        <dbReference type="ARBA" id="ARBA00022989"/>
    </source>
</evidence>
<evidence type="ECO:0000256" key="11">
    <source>
        <dbReference type="SAM" id="Phobius"/>
    </source>
</evidence>
<comment type="catalytic activity">
    <reaction evidence="1">
        <text>ATP + protein L-histidine = ADP + protein N-phospho-L-histidine.</text>
        <dbReference type="EC" id="2.7.13.3"/>
    </reaction>
</comment>
<feature type="transmembrane region" description="Helical" evidence="11">
    <location>
        <begin position="37"/>
        <end position="55"/>
    </location>
</feature>
<dbReference type="Gene3D" id="3.30.565.10">
    <property type="entry name" value="Histidine kinase-like ATPase, C-terminal domain"/>
    <property type="match status" value="1"/>
</dbReference>
<evidence type="ECO:0000256" key="7">
    <source>
        <dbReference type="ARBA" id="ARBA00022777"/>
    </source>
</evidence>
<keyword evidence="4" id="KW-1003">Cell membrane</keyword>
<keyword evidence="10 11" id="KW-0472">Membrane</keyword>
<reference evidence="13 14" key="1">
    <citation type="submission" date="2018-06" db="EMBL/GenBank/DDBJ databases">
        <authorList>
            <consortium name="Pathogen Informatics"/>
            <person name="Doyle S."/>
        </authorList>
    </citation>
    <scope>NUCLEOTIDE SEQUENCE [LARGE SCALE GENOMIC DNA]</scope>
    <source>
        <strain evidence="13 14">NCTC9810</strain>
    </source>
</reference>
<dbReference type="InterPro" id="IPR050351">
    <property type="entry name" value="BphY/WalK/GraS-like"/>
</dbReference>
<dbReference type="GO" id="GO:0016036">
    <property type="term" value="P:cellular response to phosphate starvation"/>
    <property type="evidence" value="ECO:0007669"/>
    <property type="project" value="TreeGrafter"/>
</dbReference>
<keyword evidence="8 11" id="KW-1133">Transmembrane helix</keyword>
<gene>
    <name evidence="13" type="primary">graS_2</name>
    <name evidence="13" type="ORF">NCTC9810_01415</name>
</gene>
<dbReference type="InterPro" id="IPR036890">
    <property type="entry name" value="HATPase_C_sf"/>
</dbReference>
<protein>
    <recommendedName>
        <fullName evidence="3">histidine kinase</fullName>
        <ecNumber evidence="3">2.7.13.3</ecNumber>
    </recommendedName>
</protein>
<keyword evidence="6 11" id="KW-0812">Transmembrane</keyword>
<evidence type="ECO:0000256" key="1">
    <source>
        <dbReference type="ARBA" id="ARBA00000085"/>
    </source>
</evidence>
<dbReference type="GO" id="GO:0000155">
    <property type="term" value="F:phosphorelay sensor kinase activity"/>
    <property type="evidence" value="ECO:0007669"/>
    <property type="project" value="TreeGrafter"/>
</dbReference>
<evidence type="ECO:0000259" key="12">
    <source>
        <dbReference type="PROSITE" id="PS50109"/>
    </source>
</evidence>
<organism evidence="13 14">
    <name type="scientific">Anaerococcus octavius</name>
    <dbReference type="NCBI Taxonomy" id="54007"/>
    <lineage>
        <taxon>Bacteria</taxon>
        <taxon>Bacillati</taxon>
        <taxon>Bacillota</taxon>
        <taxon>Tissierellia</taxon>
        <taxon>Tissierellales</taxon>
        <taxon>Peptoniphilaceae</taxon>
        <taxon>Anaerococcus</taxon>
    </lineage>
</organism>
<dbReference type="InterPro" id="IPR003594">
    <property type="entry name" value="HATPase_dom"/>
</dbReference>
<evidence type="ECO:0000256" key="2">
    <source>
        <dbReference type="ARBA" id="ARBA00004651"/>
    </source>
</evidence>
<keyword evidence="5 13" id="KW-0808">Transferase</keyword>
<feature type="domain" description="Histidine kinase" evidence="12">
    <location>
        <begin position="118"/>
        <end position="317"/>
    </location>
</feature>
<feature type="transmembrane region" description="Helical" evidence="11">
    <location>
        <begin position="12"/>
        <end position="31"/>
    </location>
</feature>
<dbReference type="OrthoDB" id="9780487at2"/>
<dbReference type="GO" id="GO:0004721">
    <property type="term" value="F:phosphoprotein phosphatase activity"/>
    <property type="evidence" value="ECO:0007669"/>
    <property type="project" value="TreeGrafter"/>
</dbReference>
<sequence>MKEMYRFLKLKTHSLIIFIVYISFLIVSSLFGLNRNYILYIILVSIFIFLVDMLISYSKYKNYTNELDLWVRDISSKKPDIIEATDFAETMIALKEKNTDMENAFELKMKAFKDYITIWTHQIKTPLFSLDLILDDHPVDIYAAKNEVFEIEEYIDTLLSYMRLESLSTDFVFEDLSLDKLISSSIKKYSKVFIKRKNKINFDPTNLYLTTDKKWFALIIDQILSNSNKYTQNGTISIYIEDKNLIIKDTGIGIRKEDLPRVFEKSYTGYNGRIYKKSTGIGLNLVKTTAENLSIDVGIDSKVDVGTKVILNIGRVLN</sequence>
<dbReference type="GO" id="GO:0005886">
    <property type="term" value="C:plasma membrane"/>
    <property type="evidence" value="ECO:0007669"/>
    <property type="project" value="UniProtKB-SubCell"/>
</dbReference>
<dbReference type="SUPFAM" id="SSF55874">
    <property type="entry name" value="ATPase domain of HSP90 chaperone/DNA topoisomerase II/histidine kinase"/>
    <property type="match status" value="1"/>
</dbReference>
<dbReference type="PANTHER" id="PTHR45453:SF2">
    <property type="entry name" value="HISTIDINE KINASE"/>
    <property type="match status" value="1"/>
</dbReference>
<dbReference type="Pfam" id="PF02518">
    <property type="entry name" value="HATPase_c"/>
    <property type="match status" value="1"/>
</dbReference>
<keyword evidence="9" id="KW-0902">Two-component regulatory system</keyword>
<dbReference type="AlphaFoldDB" id="A0A380WVT2"/>
<evidence type="ECO:0000256" key="6">
    <source>
        <dbReference type="ARBA" id="ARBA00022692"/>
    </source>
</evidence>
<dbReference type="Proteomes" id="UP000255124">
    <property type="component" value="Unassembled WGS sequence"/>
</dbReference>
<evidence type="ECO:0000256" key="3">
    <source>
        <dbReference type="ARBA" id="ARBA00012438"/>
    </source>
</evidence>
<name>A0A380WVT2_9FIRM</name>
<dbReference type="PROSITE" id="PS50109">
    <property type="entry name" value="HIS_KIN"/>
    <property type="match status" value="1"/>
</dbReference>
<evidence type="ECO:0000256" key="5">
    <source>
        <dbReference type="ARBA" id="ARBA00022679"/>
    </source>
</evidence>
<evidence type="ECO:0000256" key="9">
    <source>
        <dbReference type="ARBA" id="ARBA00023012"/>
    </source>
</evidence>
<accession>A0A380WVT2</accession>
<proteinExistence type="predicted"/>